<name>A0A419AB66_9RHOB</name>
<dbReference type="GO" id="GO:0003700">
    <property type="term" value="F:DNA-binding transcription factor activity"/>
    <property type="evidence" value="ECO:0007669"/>
    <property type="project" value="InterPro"/>
</dbReference>
<dbReference type="Pfam" id="PF03466">
    <property type="entry name" value="LysR_substrate"/>
    <property type="match status" value="1"/>
</dbReference>
<dbReference type="InterPro" id="IPR036388">
    <property type="entry name" value="WH-like_DNA-bd_sf"/>
</dbReference>
<proteinExistence type="inferred from homology"/>
<accession>A0A419AB66</accession>
<comment type="similarity">
    <text evidence="1">Belongs to the LysR transcriptional regulatory family.</text>
</comment>
<dbReference type="OrthoDB" id="9775392at2"/>
<keyword evidence="2" id="KW-0805">Transcription regulation</keyword>
<dbReference type="Gene3D" id="3.40.190.290">
    <property type="match status" value="1"/>
</dbReference>
<dbReference type="Gene3D" id="1.10.10.10">
    <property type="entry name" value="Winged helix-like DNA-binding domain superfamily/Winged helix DNA-binding domain"/>
    <property type="match status" value="1"/>
</dbReference>
<feature type="domain" description="HTH lysR-type" evidence="5">
    <location>
        <begin position="1"/>
        <end position="58"/>
    </location>
</feature>
<dbReference type="SUPFAM" id="SSF53850">
    <property type="entry name" value="Periplasmic binding protein-like II"/>
    <property type="match status" value="1"/>
</dbReference>
<evidence type="ECO:0000313" key="7">
    <source>
        <dbReference type="Proteomes" id="UP000283587"/>
    </source>
</evidence>
<comment type="caution">
    <text evidence="6">The sequence shown here is derived from an EMBL/GenBank/DDBJ whole genome shotgun (WGS) entry which is preliminary data.</text>
</comment>
<protein>
    <submittedName>
        <fullName evidence="6">LysR family transcriptional regulator</fullName>
    </submittedName>
</protein>
<dbReference type="GO" id="GO:0003677">
    <property type="term" value="F:DNA binding"/>
    <property type="evidence" value="ECO:0007669"/>
    <property type="project" value="UniProtKB-KW"/>
</dbReference>
<keyword evidence="3" id="KW-0238">DNA-binding</keyword>
<keyword evidence="7" id="KW-1185">Reference proteome</keyword>
<dbReference type="Proteomes" id="UP000283587">
    <property type="component" value="Unassembled WGS sequence"/>
</dbReference>
<evidence type="ECO:0000256" key="2">
    <source>
        <dbReference type="ARBA" id="ARBA00023015"/>
    </source>
</evidence>
<dbReference type="InterPro" id="IPR005119">
    <property type="entry name" value="LysR_subst-bd"/>
</dbReference>
<dbReference type="InterPro" id="IPR036390">
    <property type="entry name" value="WH_DNA-bd_sf"/>
</dbReference>
<sequence>MLIRHLKFFVTLAEMQHFGRAAEACNVTQPTLSQAIRKLEEDLGFPLIVRGHRFRGLTSEGRKLLDWGRQILTDYDSLRNDLAGQRKGGLRGTLRLGVIPAAMPSVSFLSAQFATRHPLSSIDLRSMSSRAISAALENFEIDGGVTYLENEPLENVRRVPLYYERYVFACRQDHPLARRKAVPWAEAVREPLCLLSEDMQNRRILNHIAASAGVSMRPHVVSNSFLGVASHLKNGAWCAIVPHSFGYLFGDMPDLALREMIEPVRRQLIGLVLSHRDPQSPMSGALQECAAHADMQRHFDAAAAGLPVAADQPG</sequence>
<dbReference type="PANTHER" id="PTHR30419">
    <property type="entry name" value="HTH-TYPE TRANSCRIPTIONAL REGULATOR YBHD"/>
    <property type="match status" value="1"/>
</dbReference>
<evidence type="ECO:0000256" key="1">
    <source>
        <dbReference type="ARBA" id="ARBA00009437"/>
    </source>
</evidence>
<dbReference type="CDD" id="cd05466">
    <property type="entry name" value="PBP2_LTTR_substrate"/>
    <property type="match status" value="1"/>
</dbReference>
<dbReference type="PROSITE" id="PS50931">
    <property type="entry name" value="HTH_LYSR"/>
    <property type="match status" value="1"/>
</dbReference>
<dbReference type="EMBL" id="QZEW01000009">
    <property type="protein sequence ID" value="RJL20608.1"/>
    <property type="molecule type" value="Genomic_DNA"/>
</dbReference>
<dbReference type="InterPro" id="IPR050950">
    <property type="entry name" value="HTH-type_LysR_regulators"/>
</dbReference>
<dbReference type="PRINTS" id="PR00039">
    <property type="entry name" value="HTHLYSR"/>
</dbReference>
<keyword evidence="4" id="KW-0804">Transcription</keyword>
<dbReference type="GO" id="GO:0005829">
    <property type="term" value="C:cytosol"/>
    <property type="evidence" value="ECO:0007669"/>
    <property type="project" value="TreeGrafter"/>
</dbReference>
<evidence type="ECO:0000259" key="5">
    <source>
        <dbReference type="PROSITE" id="PS50931"/>
    </source>
</evidence>
<dbReference type="AlphaFoldDB" id="A0A419AB66"/>
<dbReference type="FunFam" id="1.10.10.10:FF:000001">
    <property type="entry name" value="LysR family transcriptional regulator"/>
    <property type="match status" value="1"/>
</dbReference>
<dbReference type="SUPFAM" id="SSF46785">
    <property type="entry name" value="Winged helix' DNA-binding domain"/>
    <property type="match status" value="1"/>
</dbReference>
<evidence type="ECO:0000256" key="3">
    <source>
        <dbReference type="ARBA" id="ARBA00023125"/>
    </source>
</evidence>
<dbReference type="Pfam" id="PF00126">
    <property type="entry name" value="HTH_1"/>
    <property type="match status" value="1"/>
</dbReference>
<organism evidence="6 7">
    <name type="scientific">Paracoccus siganidrum</name>
    <dbReference type="NCBI Taxonomy" id="1276757"/>
    <lineage>
        <taxon>Bacteria</taxon>
        <taxon>Pseudomonadati</taxon>
        <taxon>Pseudomonadota</taxon>
        <taxon>Alphaproteobacteria</taxon>
        <taxon>Rhodobacterales</taxon>
        <taxon>Paracoccaceae</taxon>
        <taxon>Paracoccus</taxon>
    </lineage>
</organism>
<dbReference type="RefSeq" id="WP_119896712.1">
    <property type="nucleotide sequence ID" value="NZ_QNRC01000006.1"/>
</dbReference>
<reference evidence="7" key="1">
    <citation type="submission" date="2018-09" db="EMBL/GenBank/DDBJ databases">
        <title>Paracoccus onubensis nov. sp. a moderate halophilic bacterium isolated from Gruta de las Maravillas (Aracena, Spain).</title>
        <authorList>
            <person name="Jurado V."/>
            <person name="Gutierrez-Patricio S."/>
            <person name="Gonzalez-Pimentel J.L."/>
            <person name="Miller A.Z."/>
            <person name="Laiz L."/>
            <person name="Saiz-Jimenez C."/>
        </authorList>
    </citation>
    <scope>NUCLEOTIDE SEQUENCE [LARGE SCALE GENOMIC DNA]</scope>
    <source>
        <strain evidence="7">DSM 26381</strain>
    </source>
</reference>
<dbReference type="InterPro" id="IPR000847">
    <property type="entry name" value="LysR_HTH_N"/>
</dbReference>
<evidence type="ECO:0000256" key="4">
    <source>
        <dbReference type="ARBA" id="ARBA00023163"/>
    </source>
</evidence>
<dbReference type="PANTHER" id="PTHR30419:SF31">
    <property type="entry name" value="BLR3139 PROTEIN"/>
    <property type="match status" value="1"/>
</dbReference>
<gene>
    <name evidence="6" type="ORF">D3P05_03045</name>
</gene>
<evidence type="ECO:0000313" key="6">
    <source>
        <dbReference type="EMBL" id="RJL20608.1"/>
    </source>
</evidence>